<sequence>MPEIASRRRTQPPPPRFVFEALTNPERDPVRPWLILHNDEQRPTIAEVVEPNLVVWTSIWPWRPDARIRFDITGPPRGSATLCWTLIVDEPVPDRETTVRMRKRVNELINANLRFTFGQ</sequence>
<gene>
    <name evidence="1" type="ORF">DW322_01480</name>
</gene>
<name>A0A6P2C8T1_9NOCA</name>
<dbReference type="EMBL" id="QRCM01000001">
    <property type="protein sequence ID" value="TXG89157.1"/>
    <property type="molecule type" value="Genomic_DNA"/>
</dbReference>
<proteinExistence type="predicted"/>
<reference evidence="1 2" key="1">
    <citation type="submission" date="2018-07" db="EMBL/GenBank/DDBJ databases">
        <title>Genome sequence of Rhodococcus rhodnii ATCC 35071 from Rhodnius prolixus.</title>
        <authorList>
            <person name="Patel V."/>
            <person name="Vogel K.J."/>
        </authorList>
    </citation>
    <scope>NUCLEOTIDE SEQUENCE [LARGE SCALE GENOMIC DNA]</scope>
    <source>
        <strain evidence="1 2">ATCC 35071</strain>
    </source>
</reference>
<protein>
    <recommendedName>
        <fullName evidence="3">SRPBCC family protein</fullName>
    </recommendedName>
</protein>
<evidence type="ECO:0008006" key="3">
    <source>
        <dbReference type="Google" id="ProtNLM"/>
    </source>
</evidence>
<evidence type="ECO:0000313" key="2">
    <source>
        <dbReference type="Proteomes" id="UP000471120"/>
    </source>
</evidence>
<dbReference type="RefSeq" id="WP_010840278.1">
    <property type="nucleotide sequence ID" value="NZ_QRCM01000001.1"/>
</dbReference>
<organism evidence="1 2">
    <name type="scientific">Rhodococcus rhodnii</name>
    <dbReference type="NCBI Taxonomy" id="38312"/>
    <lineage>
        <taxon>Bacteria</taxon>
        <taxon>Bacillati</taxon>
        <taxon>Actinomycetota</taxon>
        <taxon>Actinomycetes</taxon>
        <taxon>Mycobacteriales</taxon>
        <taxon>Nocardiaceae</taxon>
        <taxon>Rhodococcus</taxon>
    </lineage>
</organism>
<comment type="caution">
    <text evidence="1">The sequence shown here is derived from an EMBL/GenBank/DDBJ whole genome shotgun (WGS) entry which is preliminary data.</text>
</comment>
<accession>A0A6P2C8T1</accession>
<dbReference type="Proteomes" id="UP000471120">
    <property type="component" value="Unassembled WGS sequence"/>
</dbReference>
<dbReference type="AlphaFoldDB" id="A0A6P2C8T1"/>
<evidence type="ECO:0000313" key="1">
    <source>
        <dbReference type="EMBL" id="TXG89157.1"/>
    </source>
</evidence>
<dbReference type="SUPFAM" id="SSF55961">
    <property type="entry name" value="Bet v1-like"/>
    <property type="match status" value="1"/>
</dbReference>